<dbReference type="EMBL" id="LR738855">
    <property type="protein sequence ID" value="VZH84027.1"/>
    <property type="molecule type" value="Genomic_DNA"/>
</dbReference>
<proteinExistence type="predicted"/>
<dbReference type="Proteomes" id="UP000423525">
    <property type="component" value="Chromosome"/>
</dbReference>
<evidence type="ECO:0000313" key="1">
    <source>
        <dbReference type="EMBL" id="VZH84027.1"/>
    </source>
</evidence>
<dbReference type="AlphaFoldDB" id="A0A6I8MFF8"/>
<reference evidence="1 2" key="1">
    <citation type="submission" date="2019-11" db="EMBL/GenBank/DDBJ databases">
        <authorList>
            <person name="Brisse S."/>
        </authorList>
    </citation>
    <scope>NUCLEOTIDE SEQUENCE [LARGE SCALE GENOMIC DNA]</scope>
    <source>
        <strain evidence="1">FRC0190</strain>
    </source>
</reference>
<accession>A0A6I8MFF8</accession>
<name>A0A6I8MFF8_9CORY</name>
<evidence type="ECO:0000313" key="2">
    <source>
        <dbReference type="Proteomes" id="UP000423525"/>
    </source>
</evidence>
<dbReference type="KEGG" id="crf:FRC0190_00074"/>
<organism evidence="1 2">
    <name type="scientific">Corynebacterium rouxii</name>
    <dbReference type="NCBI Taxonomy" id="2719119"/>
    <lineage>
        <taxon>Bacteria</taxon>
        <taxon>Bacillati</taxon>
        <taxon>Actinomycetota</taxon>
        <taxon>Actinomycetes</taxon>
        <taxon>Mycobacteriales</taxon>
        <taxon>Corynebacteriaceae</taxon>
        <taxon>Corynebacterium</taxon>
    </lineage>
</organism>
<protein>
    <submittedName>
        <fullName evidence="1">Uncharacterized protein</fullName>
    </submittedName>
</protein>
<sequence>MPVWSLVRVRVVNSARRRRERVVLSSLVRLRIFTLTPKTACAIVRYEILPRAQVRPWLVAHMSVGASTSRVRLVCASIAIIAALTRSSVVSVVCRVLFCPGSRKQPQKISTRLADVHLRLLQGRYPSIAVGLSHEIRAGENPIK</sequence>
<gene>
    <name evidence="1" type="ORF">FRC0190_00074</name>
</gene>